<dbReference type="AlphaFoldDB" id="A0A3N0XYL1"/>
<protein>
    <submittedName>
        <fullName evidence="2">Uncharacterized protein</fullName>
    </submittedName>
</protein>
<accession>A0A3N0XYL1</accession>
<name>A0A3N0XYL1_ANAGA</name>
<evidence type="ECO:0000313" key="2">
    <source>
        <dbReference type="EMBL" id="ROK32550.1"/>
    </source>
</evidence>
<gene>
    <name evidence="2" type="ORF">DPX16_23668</name>
</gene>
<reference evidence="2 3" key="1">
    <citation type="submission" date="2018-10" db="EMBL/GenBank/DDBJ databases">
        <title>Genome assembly for a Yunnan-Guizhou Plateau 3E fish, Anabarilius grahami (Regan), and its evolutionary and genetic applications.</title>
        <authorList>
            <person name="Jiang W."/>
        </authorList>
    </citation>
    <scope>NUCLEOTIDE SEQUENCE [LARGE SCALE GENOMIC DNA]</scope>
    <source>
        <strain evidence="2">AG-KIZ</strain>
        <tissue evidence="2">Muscle</tissue>
    </source>
</reference>
<sequence length="107" mass="12260">MCPRASDTARERPNVSAREIECVRERATLRETDRMCARERSSVSESERHCARQTEWHWSDRSSKESVATLGPPQKAWGQGQATQQKSLWGNTDLWTVIITKKASKRS</sequence>
<organism evidence="2 3">
    <name type="scientific">Anabarilius grahami</name>
    <name type="common">Kanglang fish</name>
    <name type="synonym">Barilius grahami</name>
    <dbReference type="NCBI Taxonomy" id="495550"/>
    <lineage>
        <taxon>Eukaryota</taxon>
        <taxon>Metazoa</taxon>
        <taxon>Chordata</taxon>
        <taxon>Craniata</taxon>
        <taxon>Vertebrata</taxon>
        <taxon>Euteleostomi</taxon>
        <taxon>Actinopterygii</taxon>
        <taxon>Neopterygii</taxon>
        <taxon>Teleostei</taxon>
        <taxon>Ostariophysi</taxon>
        <taxon>Cypriniformes</taxon>
        <taxon>Xenocyprididae</taxon>
        <taxon>Xenocypridinae</taxon>
        <taxon>Xenocypridinae incertae sedis</taxon>
        <taxon>Anabarilius</taxon>
    </lineage>
</organism>
<comment type="caution">
    <text evidence="2">The sequence shown here is derived from an EMBL/GenBank/DDBJ whole genome shotgun (WGS) entry which is preliminary data.</text>
</comment>
<feature type="compositionally biased region" description="Basic and acidic residues" evidence="1">
    <location>
        <begin position="38"/>
        <end position="64"/>
    </location>
</feature>
<keyword evidence="3" id="KW-1185">Reference proteome</keyword>
<feature type="region of interest" description="Disordered" evidence="1">
    <location>
        <begin position="38"/>
        <end position="85"/>
    </location>
</feature>
<proteinExistence type="predicted"/>
<evidence type="ECO:0000256" key="1">
    <source>
        <dbReference type="SAM" id="MobiDB-lite"/>
    </source>
</evidence>
<dbReference type="Proteomes" id="UP000281406">
    <property type="component" value="Unassembled WGS sequence"/>
</dbReference>
<dbReference type="EMBL" id="RJVU01057223">
    <property type="protein sequence ID" value="ROK32550.1"/>
    <property type="molecule type" value="Genomic_DNA"/>
</dbReference>
<evidence type="ECO:0000313" key="3">
    <source>
        <dbReference type="Proteomes" id="UP000281406"/>
    </source>
</evidence>